<keyword evidence="23" id="KW-0234">DNA repair</keyword>
<evidence type="ECO:0000256" key="26">
    <source>
        <dbReference type="ARBA" id="ARBA00048679"/>
    </source>
</evidence>
<sequence length="1685" mass="188056">MSCFSCCMSEERTNRKSLKKSIKEYHDTKTLASFANISFKTDSSRKRYITEEIAKMGKGNISAQIFAFRELCVATQNFQSDNLIGEGGFGRVYKGVIESKSQVVAVKQLDRNGFQGNREFLVEVLMLSLLHHPNLVSLVGYCADGDQRILVYEYMSNGSLEDHLLDPAPGKKPLDWTTRMKIAAGAAKGLEYLHEQANPPVIYRDFKASNILLDDEFNPKLSDFGLAKLGPTGEKSHVSTRVMGTYGYCAPEYALTGQLTTKSDVYSFGVVFLEMITGRRVIDNTRPTEEQNLVTWAQPLFKDRRQFTLMADPLLEENYPVKALYQALAVAAMCLQEEADTRPLISDVVTALEFLAVNKTGADASDNTVDSISQDNESEQGDIESDHEPGEIGNREHLIIIFVVAEFDKEIMVVVVVLLLCCRGKIVHWEKNGNLKATSPHRVGSTAALIRRLCFAASTVRVSRHATPGVSFPHTRMHQMFRTLIIPSPSTPAVSLPVHGDALLCVMFRPTCLRNQINPHQNPHYLQVCHITTPRLATLCLSNCGGKLGRVTEVMAMGLSSFQTTSFGPSCPSYFSYFQSWPLSSTLASSSSRSFWASSKALHRREICRSQTSNITLHSSSLQLRRDMYSNAGSLVEGRPLAGGNMSGYRSGGREWRKAAEKLQDEKTKGAGIMFGSGVGCKSSAGANMTKYSKEKHQGVLADTNRNIKEQSHIYLDGVHACRKETMSQTQNTRNNIQSNHEERIVRPLYKSHSQDQSFSQNGTFDAITENCGPSGMAYGDNKSIAVKVNGRTSDVSRQLGLSSVQTSEKIVNYNGSKSRKTMDIRPNVSKLRMIREMKPNGLESGNIMEVTRKTDSEAKIEKGSAANSKNVARTEVSHPNICARLTSIYTKVLVVNSISAAKKVVRMLRDRYRHLVHACDTEVAKIDVKQETPVDHGEIICFSIYSGPEADFGNGKSCIWVDVLDGGGKELLIEFAPFFEDPSIKKVWHNYSFDNHVIENYGLKVSGFHADTMHMARLWDSSRRIKGGYSLEALTGDSKVMSGAQLLHERELIGKVSMKTIFGRRKVKKDGSEGKIVTIPPVEVLQKEEWKSWICYSALDAMSTLKLYESLKNHLSKKPWQVDGNLKPGKSMFDFYENYWRPFGEILVKMETEGMLVDRAYLAEIEKLAKAEQVVAANRFRNWASKYCKDAKYMNVGSDAQLRQLFFGGILNRKDQNVSLPEERVFRVPNIDKVIEDGKKAPTKFRSIKLHSIGVELPTELYTATGWPSISVDALKILAGKVSADYDFVDDLQGSQFDDDIEDEYKAAIEVSEKEPEKPKDVDPSAYGTAFTAFKKVKSEEEGREACHAIAALCEVCSIDSLISNFILPLQGSIISGKNGRIHCSLNINTETGRLSARRPNLQNQPALEKDRYKIRQAFIAAPGNSLIVADYGQLELRILAHLANCKSMLDAFKAGGDFHSRTAMNMYPHIREAVEKKQVLLEWDPQPGEEKPPVPLLKDAFASERRKAKMLNFSIAYGKTPIGLSRDWKVSEKEARKTVALWYNERKEVLTWQEERKKEAQRDRCVRTLLGRARWFPSMDHATRAQRGHIERAAINTPVQGSAADVAMCAMLEISNNALLKELGWRLLLQVHDEVILEGPSESAEVAKAIVVECMSKPFGGENILEVDLAVDAKCAQNWYAAK</sequence>
<dbReference type="Gene3D" id="1.10.510.10">
    <property type="entry name" value="Transferase(Phosphotransferase) domain 1"/>
    <property type="match status" value="1"/>
</dbReference>
<evidence type="ECO:0000313" key="33">
    <source>
        <dbReference type="Proteomes" id="UP000796880"/>
    </source>
</evidence>
<accession>A0A8K0HKR9</accession>
<keyword evidence="24" id="KW-0449">Lipoprotein</keyword>
<dbReference type="Proteomes" id="UP000796880">
    <property type="component" value="Unassembled WGS sequence"/>
</dbReference>
<dbReference type="GO" id="GO:0005886">
    <property type="term" value="C:plasma membrane"/>
    <property type="evidence" value="ECO:0007669"/>
    <property type="project" value="UniProtKB-SubCell"/>
</dbReference>
<dbReference type="GO" id="GO:0009507">
    <property type="term" value="C:chloroplast"/>
    <property type="evidence" value="ECO:0007669"/>
    <property type="project" value="UniProtKB-ARBA"/>
</dbReference>
<dbReference type="InterPro" id="IPR002298">
    <property type="entry name" value="DNA_polymerase_A"/>
</dbReference>
<keyword evidence="8" id="KW-0808">Transferase</keyword>
<dbReference type="PANTHER" id="PTHR10133">
    <property type="entry name" value="DNA POLYMERASE I"/>
    <property type="match status" value="1"/>
</dbReference>
<dbReference type="GO" id="GO:0006302">
    <property type="term" value="P:double-strand break repair"/>
    <property type="evidence" value="ECO:0007669"/>
    <property type="project" value="TreeGrafter"/>
</dbReference>
<dbReference type="GO" id="GO:0003887">
    <property type="term" value="F:DNA-directed DNA polymerase activity"/>
    <property type="evidence" value="ECO:0007669"/>
    <property type="project" value="UniProtKB-KW"/>
</dbReference>
<evidence type="ECO:0000256" key="2">
    <source>
        <dbReference type="ARBA" id="ARBA00007705"/>
    </source>
</evidence>
<dbReference type="InterPro" id="IPR043502">
    <property type="entry name" value="DNA/RNA_pol_sf"/>
</dbReference>
<keyword evidence="18" id="KW-0239">DNA-directed DNA polymerase</keyword>
<evidence type="ECO:0000313" key="32">
    <source>
        <dbReference type="EMBL" id="KAF3453495.1"/>
    </source>
</evidence>
<keyword evidence="7" id="KW-0723">Serine/threonine-protein kinase</keyword>
<evidence type="ECO:0000256" key="6">
    <source>
        <dbReference type="ARBA" id="ARBA00022475"/>
    </source>
</evidence>
<dbReference type="GO" id="GO:0003677">
    <property type="term" value="F:DNA binding"/>
    <property type="evidence" value="ECO:0007669"/>
    <property type="project" value="UniProtKB-KW"/>
</dbReference>
<keyword evidence="22" id="KW-0564">Palmitate</keyword>
<gene>
    <name evidence="32" type="ORF">FNV43_RR03935</name>
</gene>
<feature type="binding site" evidence="29">
    <location>
        <position position="107"/>
    </location>
    <ligand>
        <name>ATP</name>
        <dbReference type="ChEBI" id="CHEBI:30616"/>
    </ligand>
</feature>
<dbReference type="PROSITE" id="PS00107">
    <property type="entry name" value="PROTEIN_KINASE_ATP"/>
    <property type="match status" value="1"/>
</dbReference>
<dbReference type="GO" id="GO:0004674">
    <property type="term" value="F:protein serine/threonine kinase activity"/>
    <property type="evidence" value="ECO:0007669"/>
    <property type="project" value="UniProtKB-KW"/>
</dbReference>
<evidence type="ECO:0000256" key="17">
    <source>
        <dbReference type="ARBA" id="ARBA00022840"/>
    </source>
</evidence>
<evidence type="ECO:0000256" key="19">
    <source>
        <dbReference type="ARBA" id="ARBA00022946"/>
    </source>
</evidence>
<protein>
    <recommendedName>
        <fullName evidence="28">DNA polymerase PolI-like B</fullName>
        <ecNumber evidence="5">2.7.11.1</ecNumber>
        <ecNumber evidence="4">2.7.7.7</ecNumber>
    </recommendedName>
</protein>
<keyword evidence="33" id="KW-1185">Reference proteome</keyword>
<evidence type="ECO:0000256" key="20">
    <source>
        <dbReference type="ARBA" id="ARBA00023125"/>
    </source>
</evidence>
<evidence type="ECO:0000256" key="1">
    <source>
        <dbReference type="ARBA" id="ARBA00004193"/>
    </source>
</evidence>
<dbReference type="Pfam" id="PF00476">
    <property type="entry name" value="DNA_pol_A"/>
    <property type="match status" value="2"/>
</dbReference>
<keyword evidence="21" id="KW-0472">Membrane</keyword>
<dbReference type="PROSITE" id="PS50011">
    <property type="entry name" value="PROTEIN_KINASE_DOM"/>
    <property type="match status" value="1"/>
</dbReference>
<keyword evidence="20" id="KW-0238">DNA-binding</keyword>
<reference evidence="32" key="1">
    <citation type="submission" date="2020-03" db="EMBL/GenBank/DDBJ databases">
        <title>A high-quality chromosome-level genome assembly of a woody plant with both climbing and erect habits, Rhamnella rubrinervis.</title>
        <authorList>
            <person name="Lu Z."/>
            <person name="Yang Y."/>
            <person name="Zhu X."/>
            <person name="Sun Y."/>
        </authorList>
    </citation>
    <scope>NUCLEOTIDE SEQUENCE</scope>
    <source>
        <strain evidence="32">BYM</strain>
        <tissue evidence="32">Leaf</tissue>
    </source>
</reference>
<comment type="catalytic activity">
    <reaction evidence="27">
        <text>DNA(n) + a 2'-deoxyribonucleoside 5'-triphosphate = DNA(n+1) + diphosphate</text>
        <dbReference type="Rhea" id="RHEA:22508"/>
        <dbReference type="Rhea" id="RHEA-COMP:17339"/>
        <dbReference type="Rhea" id="RHEA-COMP:17340"/>
        <dbReference type="ChEBI" id="CHEBI:33019"/>
        <dbReference type="ChEBI" id="CHEBI:61560"/>
        <dbReference type="ChEBI" id="CHEBI:173112"/>
        <dbReference type="EC" id="2.7.7.7"/>
    </reaction>
</comment>
<evidence type="ECO:0000256" key="21">
    <source>
        <dbReference type="ARBA" id="ARBA00023136"/>
    </source>
</evidence>
<proteinExistence type="inferred from homology"/>
<evidence type="ECO:0000256" key="3">
    <source>
        <dbReference type="ARBA" id="ARBA00008684"/>
    </source>
</evidence>
<comment type="similarity">
    <text evidence="3">Belongs to the protein kinase superfamily. Ser/Thr protein kinase family.</text>
</comment>
<dbReference type="GO" id="GO:0008408">
    <property type="term" value="F:3'-5' exonuclease activity"/>
    <property type="evidence" value="ECO:0007669"/>
    <property type="project" value="InterPro"/>
</dbReference>
<feature type="compositionally biased region" description="Polar residues" evidence="30">
    <location>
        <begin position="366"/>
        <end position="375"/>
    </location>
</feature>
<dbReference type="InterPro" id="IPR001098">
    <property type="entry name" value="DNA-dir_DNA_pol_A_palm_dom"/>
</dbReference>
<dbReference type="InterPro" id="IPR002562">
    <property type="entry name" value="3'-5'_exonuclease_dom"/>
</dbReference>
<evidence type="ECO:0000256" key="22">
    <source>
        <dbReference type="ARBA" id="ARBA00023139"/>
    </source>
</evidence>
<keyword evidence="13" id="KW-0227">DNA damage</keyword>
<dbReference type="InterPro" id="IPR017441">
    <property type="entry name" value="Protein_kinase_ATP_BS"/>
</dbReference>
<evidence type="ECO:0000256" key="24">
    <source>
        <dbReference type="ARBA" id="ARBA00023288"/>
    </source>
</evidence>
<dbReference type="EC" id="2.7.7.7" evidence="4"/>
<keyword evidence="16" id="KW-0269">Exonuclease</keyword>
<dbReference type="CDD" id="cd08640">
    <property type="entry name" value="DNA_pol_A_plastid_like"/>
    <property type="match status" value="1"/>
</dbReference>
<keyword evidence="12 29" id="KW-0547">Nucleotide-binding</keyword>
<dbReference type="CDD" id="cd14066">
    <property type="entry name" value="STKc_IRAK"/>
    <property type="match status" value="1"/>
</dbReference>
<dbReference type="SUPFAM" id="SSF56112">
    <property type="entry name" value="Protein kinase-like (PK-like)"/>
    <property type="match status" value="1"/>
</dbReference>
<dbReference type="OrthoDB" id="275278at2759"/>
<dbReference type="InterPro" id="IPR000719">
    <property type="entry name" value="Prot_kinase_dom"/>
</dbReference>
<evidence type="ECO:0000256" key="25">
    <source>
        <dbReference type="ARBA" id="ARBA00047899"/>
    </source>
</evidence>
<evidence type="ECO:0000259" key="31">
    <source>
        <dbReference type="PROSITE" id="PS50011"/>
    </source>
</evidence>
<name>A0A8K0HKR9_9ROSA</name>
<dbReference type="Gene3D" id="3.30.70.370">
    <property type="match status" value="1"/>
</dbReference>
<evidence type="ECO:0000256" key="14">
    <source>
        <dbReference type="ARBA" id="ARBA00022777"/>
    </source>
</evidence>
<keyword evidence="6" id="KW-1003">Cell membrane</keyword>
<evidence type="ECO:0000256" key="29">
    <source>
        <dbReference type="PROSITE-ProRule" id="PRU10141"/>
    </source>
</evidence>
<evidence type="ECO:0000256" key="28">
    <source>
        <dbReference type="ARBA" id="ARBA00079253"/>
    </source>
</evidence>
<evidence type="ECO:0000256" key="23">
    <source>
        <dbReference type="ARBA" id="ARBA00023204"/>
    </source>
</evidence>
<evidence type="ECO:0000256" key="7">
    <source>
        <dbReference type="ARBA" id="ARBA00022527"/>
    </source>
</evidence>
<dbReference type="GO" id="GO:0005739">
    <property type="term" value="C:mitochondrion"/>
    <property type="evidence" value="ECO:0007669"/>
    <property type="project" value="UniProtKB-ARBA"/>
</dbReference>
<dbReference type="Gene3D" id="1.10.150.20">
    <property type="entry name" value="5' to 3' exonuclease, C-terminal subdomain"/>
    <property type="match status" value="1"/>
</dbReference>
<dbReference type="FunFam" id="3.30.200.20:FF:000244">
    <property type="entry name" value="Serine/threonine-protein kinase CDL1-like"/>
    <property type="match status" value="1"/>
</dbReference>
<evidence type="ECO:0000256" key="11">
    <source>
        <dbReference type="ARBA" id="ARBA00022722"/>
    </source>
</evidence>
<dbReference type="PANTHER" id="PTHR10133:SF27">
    <property type="entry name" value="DNA POLYMERASE NU"/>
    <property type="match status" value="1"/>
</dbReference>
<dbReference type="InterPro" id="IPR012337">
    <property type="entry name" value="RNaseH-like_sf"/>
</dbReference>
<keyword evidence="10" id="KW-0235">DNA replication</keyword>
<dbReference type="GO" id="GO:0006264">
    <property type="term" value="P:mitochondrial DNA replication"/>
    <property type="evidence" value="ECO:0007669"/>
    <property type="project" value="UniProtKB-ARBA"/>
</dbReference>
<evidence type="ECO:0000256" key="5">
    <source>
        <dbReference type="ARBA" id="ARBA00012513"/>
    </source>
</evidence>
<dbReference type="InterPro" id="IPR036397">
    <property type="entry name" value="RNaseH_sf"/>
</dbReference>
<dbReference type="Gene3D" id="3.30.200.20">
    <property type="entry name" value="Phosphorylase Kinase, domain 1"/>
    <property type="match status" value="1"/>
</dbReference>
<comment type="catalytic activity">
    <reaction evidence="25">
        <text>L-threonyl-[protein] + ATP = O-phospho-L-threonyl-[protein] + ADP + H(+)</text>
        <dbReference type="Rhea" id="RHEA:46608"/>
        <dbReference type="Rhea" id="RHEA-COMP:11060"/>
        <dbReference type="Rhea" id="RHEA-COMP:11605"/>
        <dbReference type="ChEBI" id="CHEBI:15378"/>
        <dbReference type="ChEBI" id="CHEBI:30013"/>
        <dbReference type="ChEBI" id="CHEBI:30616"/>
        <dbReference type="ChEBI" id="CHEBI:61977"/>
        <dbReference type="ChEBI" id="CHEBI:456216"/>
        <dbReference type="EC" id="2.7.11.1"/>
    </reaction>
</comment>
<dbReference type="PRINTS" id="PR00868">
    <property type="entry name" value="DNAPOLI"/>
</dbReference>
<dbReference type="FunFam" id="3.30.420.10:FF:000051">
    <property type="entry name" value="DNA polymerase I"/>
    <property type="match status" value="1"/>
</dbReference>
<keyword evidence="14" id="KW-0418">Kinase</keyword>
<dbReference type="EC" id="2.7.11.1" evidence="5"/>
<evidence type="ECO:0000256" key="9">
    <source>
        <dbReference type="ARBA" id="ARBA00022695"/>
    </source>
</evidence>
<keyword evidence="15" id="KW-0378">Hydrolase</keyword>
<evidence type="ECO:0000256" key="4">
    <source>
        <dbReference type="ARBA" id="ARBA00012417"/>
    </source>
</evidence>
<organism evidence="32 33">
    <name type="scientific">Rhamnella rubrinervis</name>
    <dbReference type="NCBI Taxonomy" id="2594499"/>
    <lineage>
        <taxon>Eukaryota</taxon>
        <taxon>Viridiplantae</taxon>
        <taxon>Streptophyta</taxon>
        <taxon>Embryophyta</taxon>
        <taxon>Tracheophyta</taxon>
        <taxon>Spermatophyta</taxon>
        <taxon>Magnoliopsida</taxon>
        <taxon>eudicotyledons</taxon>
        <taxon>Gunneridae</taxon>
        <taxon>Pentapetalae</taxon>
        <taxon>rosids</taxon>
        <taxon>fabids</taxon>
        <taxon>Rosales</taxon>
        <taxon>Rhamnaceae</taxon>
        <taxon>rhamnoid group</taxon>
        <taxon>Rhamneae</taxon>
        <taxon>Rhamnella</taxon>
    </lineage>
</organism>
<keyword evidence="19" id="KW-0809">Transit peptide</keyword>
<evidence type="ECO:0000256" key="18">
    <source>
        <dbReference type="ARBA" id="ARBA00022932"/>
    </source>
</evidence>
<dbReference type="CDD" id="cd06139">
    <property type="entry name" value="DNA_polA_I_Ecoli_like_exo"/>
    <property type="match status" value="1"/>
</dbReference>
<comment type="subcellular location">
    <subcellularLocation>
        <location evidence="1">Cell membrane</location>
        <topology evidence="1">Lipid-anchor</topology>
    </subcellularLocation>
</comment>
<evidence type="ECO:0000256" key="8">
    <source>
        <dbReference type="ARBA" id="ARBA00022679"/>
    </source>
</evidence>
<dbReference type="InterPro" id="IPR011009">
    <property type="entry name" value="Kinase-like_dom_sf"/>
</dbReference>
<evidence type="ECO:0000256" key="15">
    <source>
        <dbReference type="ARBA" id="ARBA00022801"/>
    </source>
</evidence>
<dbReference type="InterPro" id="IPR008271">
    <property type="entry name" value="Ser/Thr_kinase_AS"/>
</dbReference>
<feature type="region of interest" description="Disordered" evidence="30">
    <location>
        <begin position="366"/>
        <end position="390"/>
    </location>
</feature>
<dbReference type="EMBL" id="VOIH02000002">
    <property type="protein sequence ID" value="KAF3453495.1"/>
    <property type="molecule type" value="Genomic_DNA"/>
</dbReference>
<evidence type="ECO:0000256" key="10">
    <source>
        <dbReference type="ARBA" id="ARBA00022705"/>
    </source>
</evidence>
<dbReference type="SMART" id="SM00482">
    <property type="entry name" value="POLAc"/>
    <property type="match status" value="1"/>
</dbReference>
<dbReference type="SUPFAM" id="SSF53098">
    <property type="entry name" value="Ribonuclease H-like"/>
    <property type="match status" value="1"/>
</dbReference>
<comment type="caution">
    <text evidence="32">The sequence shown here is derived from an EMBL/GenBank/DDBJ whole genome shotgun (WGS) entry which is preliminary data.</text>
</comment>
<dbReference type="FunFam" id="1.10.510.10:FF:000032">
    <property type="entry name" value="Serine/threonine-protein kinase PBS1"/>
    <property type="match status" value="1"/>
</dbReference>
<dbReference type="Pfam" id="PF01612">
    <property type="entry name" value="DNA_pol_A_exo1"/>
    <property type="match status" value="1"/>
</dbReference>
<comment type="similarity">
    <text evidence="2">Belongs to the DNA polymerase type-A family.</text>
</comment>
<keyword evidence="17 29" id="KW-0067">ATP-binding</keyword>
<dbReference type="SUPFAM" id="SSF56672">
    <property type="entry name" value="DNA/RNA polymerases"/>
    <property type="match status" value="1"/>
</dbReference>
<evidence type="ECO:0000256" key="16">
    <source>
        <dbReference type="ARBA" id="ARBA00022839"/>
    </source>
</evidence>
<evidence type="ECO:0000256" key="12">
    <source>
        <dbReference type="ARBA" id="ARBA00022741"/>
    </source>
</evidence>
<dbReference type="Pfam" id="PF00069">
    <property type="entry name" value="Pkinase"/>
    <property type="match status" value="1"/>
</dbReference>
<evidence type="ECO:0000256" key="30">
    <source>
        <dbReference type="SAM" id="MobiDB-lite"/>
    </source>
</evidence>
<dbReference type="PROSITE" id="PS00108">
    <property type="entry name" value="PROTEIN_KINASE_ST"/>
    <property type="match status" value="1"/>
</dbReference>
<evidence type="ECO:0000256" key="27">
    <source>
        <dbReference type="ARBA" id="ARBA00049244"/>
    </source>
</evidence>
<dbReference type="FunFam" id="1.10.150.20:FF:000034">
    <property type="entry name" value="DNA polymerase I"/>
    <property type="match status" value="1"/>
</dbReference>
<dbReference type="GO" id="GO:0033259">
    <property type="term" value="P:plastid DNA replication"/>
    <property type="evidence" value="ECO:0007669"/>
    <property type="project" value="UniProtKB-ARBA"/>
</dbReference>
<dbReference type="Gene3D" id="3.30.420.10">
    <property type="entry name" value="Ribonuclease H-like superfamily/Ribonuclease H"/>
    <property type="match status" value="1"/>
</dbReference>
<comment type="catalytic activity">
    <reaction evidence="26">
        <text>L-seryl-[protein] + ATP = O-phospho-L-seryl-[protein] + ADP + H(+)</text>
        <dbReference type="Rhea" id="RHEA:17989"/>
        <dbReference type="Rhea" id="RHEA-COMP:9863"/>
        <dbReference type="Rhea" id="RHEA-COMP:11604"/>
        <dbReference type="ChEBI" id="CHEBI:15378"/>
        <dbReference type="ChEBI" id="CHEBI:29999"/>
        <dbReference type="ChEBI" id="CHEBI:30616"/>
        <dbReference type="ChEBI" id="CHEBI:83421"/>
        <dbReference type="ChEBI" id="CHEBI:456216"/>
        <dbReference type="EC" id="2.7.11.1"/>
    </reaction>
</comment>
<keyword evidence="9" id="KW-0548">Nucleotidyltransferase</keyword>
<keyword evidence="11" id="KW-0540">Nuclease</keyword>
<dbReference type="GO" id="GO:0005524">
    <property type="term" value="F:ATP binding"/>
    <property type="evidence" value="ECO:0007669"/>
    <property type="project" value="UniProtKB-UniRule"/>
</dbReference>
<feature type="domain" description="Protein kinase" evidence="31">
    <location>
        <begin position="78"/>
        <end position="355"/>
    </location>
</feature>
<evidence type="ECO:0000256" key="13">
    <source>
        <dbReference type="ARBA" id="ARBA00022763"/>
    </source>
</evidence>